<accession>A0ACC6TG21</accession>
<comment type="caution">
    <text evidence="1">The sequence shown here is derived from an EMBL/GenBank/DDBJ whole genome shotgun (WGS) entry which is preliminary data.</text>
</comment>
<sequence length="88" mass="9678">MSVLGEQLAHVLQELRLPSAERFARLNMQVESGAAFVAGALARLTVQLDTEIEAGDHALTLLRVLELQRDTEQLPLIFFGSGAHRLAR</sequence>
<name>A0ACC6TG21_9MICC</name>
<dbReference type="Proteomes" id="UP001549207">
    <property type="component" value="Unassembled WGS sequence"/>
</dbReference>
<organism evidence="1 2">
    <name type="scientific">Arthrobacter nitrophenolicus</name>
    <dbReference type="NCBI Taxonomy" id="683150"/>
    <lineage>
        <taxon>Bacteria</taxon>
        <taxon>Bacillati</taxon>
        <taxon>Actinomycetota</taxon>
        <taxon>Actinomycetes</taxon>
        <taxon>Micrococcales</taxon>
        <taxon>Micrococcaceae</taxon>
        <taxon>Arthrobacter</taxon>
    </lineage>
</organism>
<evidence type="ECO:0000313" key="2">
    <source>
        <dbReference type="Proteomes" id="UP001549207"/>
    </source>
</evidence>
<dbReference type="EMBL" id="JBEPNJ010000007">
    <property type="protein sequence ID" value="MET3772651.1"/>
    <property type="molecule type" value="Genomic_DNA"/>
</dbReference>
<gene>
    <name evidence="1" type="ORF">ABIC98_002299</name>
</gene>
<reference evidence="1" key="1">
    <citation type="submission" date="2024-06" db="EMBL/GenBank/DDBJ databases">
        <title>Genomic Encyclopedia of Type Strains, Phase IV (KMG-IV): sequencing the most valuable type-strain genomes for metagenomic binning, comparative biology and taxonomic classification.</title>
        <authorList>
            <person name="Goeker M."/>
        </authorList>
    </citation>
    <scope>NUCLEOTIDE SEQUENCE</scope>
    <source>
        <strain evidence="1">SJCon</strain>
    </source>
</reference>
<evidence type="ECO:0000313" key="1">
    <source>
        <dbReference type="EMBL" id="MET3772651.1"/>
    </source>
</evidence>
<protein>
    <submittedName>
        <fullName evidence="1">Flavin reductase (DIM6/NTAB) family NADH-FMN oxidoreductase RutF</fullName>
    </submittedName>
</protein>
<proteinExistence type="predicted"/>
<keyword evidence="2" id="KW-1185">Reference proteome</keyword>